<dbReference type="EMBL" id="CP001634">
    <property type="protein sequence ID" value="ACR79602.1"/>
    <property type="molecule type" value="Genomic_DNA"/>
</dbReference>
<evidence type="ECO:0000256" key="4">
    <source>
        <dbReference type="ARBA" id="ARBA00007131"/>
    </source>
</evidence>
<feature type="domain" description="Transketolase-like pyrimidine-binding" evidence="10">
    <location>
        <begin position="320"/>
        <end position="487"/>
    </location>
</feature>
<dbReference type="GO" id="GO:0016744">
    <property type="term" value="F:transketolase or transaldolase activity"/>
    <property type="evidence" value="ECO:0007669"/>
    <property type="project" value="UniProtKB-ARBA"/>
</dbReference>
<keyword evidence="9" id="KW-0786">Thiamine pyrophosphate</keyword>
<dbReference type="RefSeq" id="WP_015868264.1">
    <property type="nucleotide sequence ID" value="NC_012785.1"/>
</dbReference>
<dbReference type="PANTHER" id="PTHR43825">
    <property type="entry name" value="PYRUVATE DEHYDROGENASE E1 COMPONENT"/>
    <property type="match status" value="1"/>
</dbReference>
<keyword evidence="12" id="KW-1185">Reference proteome</keyword>
<dbReference type="CDD" id="cd02012">
    <property type="entry name" value="TPP_TK"/>
    <property type="match status" value="1"/>
</dbReference>
<dbReference type="Pfam" id="PF00456">
    <property type="entry name" value="Transketolase_N"/>
    <property type="match status" value="1"/>
</dbReference>
<dbReference type="HOGENOM" id="CLU_009227_3_1_0"/>
<reference evidence="11 12" key="2">
    <citation type="journal article" date="2011" name="J. Bacteriol.">
        <title>Genome Sequence of Kosmotoga olearia Strain TBF 19.5.1, a Thermophilic Bacterium with a Wide Growth Temperature Range, Isolated from the Troll B Oil Platform in the North Sea.</title>
        <authorList>
            <person name="Swithers K.S."/>
            <person name="Dipippo J.L."/>
            <person name="Bruce D.C."/>
            <person name="Detter C."/>
            <person name="Tapia R."/>
            <person name="Han S."/>
            <person name="Goodwin L.A."/>
            <person name="Han J."/>
            <person name="Woyke T."/>
            <person name="Pitluck S."/>
            <person name="Pennacchio L."/>
            <person name="Nolan M."/>
            <person name="Mikhailova N."/>
            <person name="Land M.L."/>
            <person name="Nesbo C.L."/>
            <person name="Gogarten J.P."/>
            <person name="Noll K.M."/>
        </authorList>
    </citation>
    <scope>NUCLEOTIDE SEQUENCE [LARGE SCALE GENOMIC DNA]</scope>
    <source>
        <strain evidence="12">ATCC BAA-1733 / DSM 21960 / TBF 19.5.1</strain>
    </source>
</reference>
<dbReference type="Proteomes" id="UP000002382">
    <property type="component" value="Chromosome"/>
</dbReference>
<dbReference type="PANTHER" id="PTHR43825:SF1">
    <property type="entry name" value="TRANSKETOLASE-LIKE PYRIMIDINE-BINDING DOMAIN-CONTAINING PROTEIN"/>
    <property type="match status" value="1"/>
</dbReference>
<dbReference type="KEGG" id="kol:Kole_0893"/>
<evidence type="ECO:0000256" key="3">
    <source>
        <dbReference type="ARBA" id="ARBA00001964"/>
    </source>
</evidence>
<dbReference type="PROSITE" id="PS00801">
    <property type="entry name" value="TRANSKETOLASE_1"/>
    <property type="match status" value="1"/>
</dbReference>
<dbReference type="InterPro" id="IPR051157">
    <property type="entry name" value="PDH/Transketolase"/>
</dbReference>
<dbReference type="FunFam" id="3.40.50.970:FF:000129">
    <property type="entry name" value="Transketolase"/>
    <property type="match status" value="1"/>
</dbReference>
<keyword evidence="6" id="KW-0808">Transferase</keyword>
<dbReference type="InterPro" id="IPR009014">
    <property type="entry name" value="Transketo_C/PFOR_II"/>
</dbReference>
<reference evidence="11 12" key="1">
    <citation type="submission" date="2009-06" db="EMBL/GenBank/DDBJ databases">
        <title>Complete sequence of Thermotogales bacterium TBF 19.5.1.</title>
        <authorList>
            <consortium name="US DOE Joint Genome Institute"/>
            <person name="Lucas S."/>
            <person name="Copeland A."/>
            <person name="Lapidus A."/>
            <person name="Glavina del Rio T."/>
            <person name="Tice H."/>
            <person name="Bruce D."/>
            <person name="Goodwin L."/>
            <person name="Pitluck S."/>
            <person name="Chertkov O."/>
            <person name="Brettin T."/>
            <person name="Detter J.C."/>
            <person name="Han C."/>
            <person name="Schmutz J."/>
            <person name="Larimer F."/>
            <person name="Land M."/>
            <person name="Hauser L."/>
            <person name="Kyrpides N."/>
            <person name="Ovchinnikova G."/>
            <person name="Noll K."/>
        </authorList>
    </citation>
    <scope>NUCLEOTIDE SEQUENCE [LARGE SCALE GENOMIC DNA]</scope>
    <source>
        <strain evidence="12">ATCC BAA-1733 / DSM 21960 / TBF 19.5.1</strain>
    </source>
</reference>
<comment type="similarity">
    <text evidence="4">Belongs to the transketolase family.</text>
</comment>
<dbReference type="Pfam" id="PF02779">
    <property type="entry name" value="Transket_pyr"/>
    <property type="match status" value="1"/>
</dbReference>
<comment type="subunit">
    <text evidence="5">Homodimer.</text>
</comment>
<dbReference type="InterPro" id="IPR005475">
    <property type="entry name" value="Transketolase-like_Pyr-bd"/>
</dbReference>
<proteinExistence type="inferred from homology"/>
<evidence type="ECO:0000313" key="12">
    <source>
        <dbReference type="Proteomes" id="UP000002382"/>
    </source>
</evidence>
<dbReference type="NCBIfam" id="NF004556">
    <property type="entry name" value="PRK05899.2-2"/>
    <property type="match status" value="1"/>
</dbReference>
<dbReference type="Pfam" id="PF02780">
    <property type="entry name" value="Transketolase_C"/>
    <property type="match status" value="1"/>
</dbReference>
<evidence type="ECO:0000256" key="1">
    <source>
        <dbReference type="ARBA" id="ARBA00001936"/>
    </source>
</evidence>
<comment type="cofactor">
    <cofactor evidence="3">
        <name>thiamine diphosphate</name>
        <dbReference type="ChEBI" id="CHEBI:58937"/>
    </cofactor>
</comment>
<sequence>MAKKKLSEQKIAELKELGRICRGDILKMTTVAKSGHPGGSMSSIDIYLMLYAYANIDPENPFDPNRDRVVISHGHTSPGVYAALGRLGFFNIDEVIAGFRHAGSIYEGHITRGIPGVEWTTGNLGQGLSAGVGMALASKISGKNFQVYVAMGDAEQAKGQVAEARRTAVKYGLNNLVAVIDYNDAQISGRAHDVMFVDIKANYEADGWKVIEVDGHDYEALNDALCEASNYSEGPVVIIAKTVMGKGVSFMEDVVGYHGKPLDLEACKKALAELGVENDLEKYLEMRKKLPSYHEPIVPPTEFVEIDPGTPITYGASEKLDNRSAFGKALADLAKINKGKAPIAVVDCDLKPSTKLEDFEKVWPENFVQIGVQEHNAVTVAGAMSISGAKTFFADFGVFGIDETYNQQRLNDINKTDLKVGVTHVGIDVGEDGKTHHCLDYIGAIKNLYGFKLIVPADPNQTDRAVRYAAVNKGNFIIAMGRSKMDIITDANGKPFFGDDYKFEYGKVDVIREGKDATVVVTGQVTTEAVKAADELKAEGIEITILNVSCPLDANFEEVKEYLKGKVCSFEDHNVNSGLGTLLESYFALAGFLPEKFEKIGIDRYFISGSKKDLYKIAGLDAESIAERVRKWVR</sequence>
<comment type="cofactor">
    <cofactor evidence="2">
        <name>Mg(2+)</name>
        <dbReference type="ChEBI" id="CHEBI:18420"/>
    </cofactor>
</comment>
<dbReference type="SMART" id="SM00861">
    <property type="entry name" value="Transket_pyr"/>
    <property type="match status" value="1"/>
</dbReference>
<comment type="cofactor">
    <cofactor evidence="1">
        <name>Mn(2+)</name>
        <dbReference type="ChEBI" id="CHEBI:29035"/>
    </cofactor>
</comment>
<dbReference type="CDD" id="cd07033">
    <property type="entry name" value="TPP_PYR_DXS_TK_like"/>
    <property type="match status" value="1"/>
</dbReference>
<evidence type="ECO:0000256" key="5">
    <source>
        <dbReference type="ARBA" id="ARBA00011738"/>
    </source>
</evidence>
<dbReference type="InterPro" id="IPR049557">
    <property type="entry name" value="Transketolase_CS"/>
</dbReference>
<evidence type="ECO:0000256" key="9">
    <source>
        <dbReference type="ARBA" id="ARBA00023052"/>
    </source>
</evidence>
<dbReference type="GO" id="GO:0046872">
    <property type="term" value="F:metal ion binding"/>
    <property type="evidence" value="ECO:0007669"/>
    <property type="project" value="UniProtKB-KW"/>
</dbReference>
<dbReference type="GO" id="GO:0005737">
    <property type="term" value="C:cytoplasm"/>
    <property type="evidence" value="ECO:0007669"/>
    <property type="project" value="UniProtKB-ARBA"/>
</dbReference>
<accession>C5CGM0</accession>
<keyword evidence="8" id="KW-0460">Magnesium</keyword>
<dbReference type="AlphaFoldDB" id="C5CGM0"/>
<dbReference type="Gene3D" id="3.40.50.920">
    <property type="match status" value="1"/>
</dbReference>
<dbReference type="SUPFAM" id="SSF52518">
    <property type="entry name" value="Thiamin diphosphate-binding fold (THDP-binding)"/>
    <property type="match status" value="2"/>
</dbReference>
<keyword evidence="7" id="KW-0479">Metal-binding</keyword>
<dbReference type="InterPro" id="IPR033248">
    <property type="entry name" value="Transketolase_C"/>
</dbReference>
<protein>
    <submittedName>
        <fullName evidence="11">Transketolase domain protein</fullName>
    </submittedName>
</protein>
<dbReference type="SUPFAM" id="SSF52922">
    <property type="entry name" value="TK C-terminal domain-like"/>
    <property type="match status" value="1"/>
</dbReference>
<evidence type="ECO:0000259" key="10">
    <source>
        <dbReference type="SMART" id="SM00861"/>
    </source>
</evidence>
<dbReference type="InterPro" id="IPR005474">
    <property type="entry name" value="Transketolase_N"/>
</dbReference>
<dbReference type="STRING" id="521045.Kole_0893"/>
<dbReference type="OrthoDB" id="8732661at2"/>
<evidence type="ECO:0000256" key="8">
    <source>
        <dbReference type="ARBA" id="ARBA00022842"/>
    </source>
</evidence>
<dbReference type="GO" id="GO:0019682">
    <property type="term" value="P:glyceraldehyde-3-phosphate metabolic process"/>
    <property type="evidence" value="ECO:0007669"/>
    <property type="project" value="UniProtKB-ARBA"/>
</dbReference>
<evidence type="ECO:0000256" key="2">
    <source>
        <dbReference type="ARBA" id="ARBA00001946"/>
    </source>
</evidence>
<dbReference type="InterPro" id="IPR029061">
    <property type="entry name" value="THDP-binding"/>
</dbReference>
<evidence type="ECO:0000256" key="7">
    <source>
        <dbReference type="ARBA" id="ARBA00022723"/>
    </source>
</evidence>
<gene>
    <name evidence="11" type="ordered locus">Kole_0893</name>
</gene>
<evidence type="ECO:0000313" key="11">
    <source>
        <dbReference type="EMBL" id="ACR79602.1"/>
    </source>
</evidence>
<evidence type="ECO:0000256" key="6">
    <source>
        <dbReference type="ARBA" id="ARBA00022679"/>
    </source>
</evidence>
<name>C5CGM0_KOSOT</name>
<dbReference type="eggNOG" id="COG0021">
    <property type="taxonomic scope" value="Bacteria"/>
</dbReference>
<organism evidence="11 12">
    <name type="scientific">Kosmotoga olearia (strain ATCC BAA-1733 / DSM 21960 / TBF 19.5.1)</name>
    <dbReference type="NCBI Taxonomy" id="521045"/>
    <lineage>
        <taxon>Bacteria</taxon>
        <taxon>Thermotogati</taxon>
        <taxon>Thermotogota</taxon>
        <taxon>Thermotogae</taxon>
        <taxon>Kosmotogales</taxon>
        <taxon>Kosmotogaceae</taxon>
        <taxon>Kosmotoga</taxon>
    </lineage>
</organism>
<dbReference type="Gene3D" id="3.40.50.970">
    <property type="match status" value="2"/>
</dbReference>